<keyword evidence="5" id="KW-0732">Signal</keyword>
<feature type="signal peptide" evidence="5">
    <location>
        <begin position="1"/>
        <end position="17"/>
    </location>
</feature>
<reference evidence="7 8" key="1">
    <citation type="submission" date="2021-02" db="EMBL/GenBank/DDBJ databases">
        <title>Genome assembly of Pseudopithomyces chartarum.</title>
        <authorList>
            <person name="Jauregui R."/>
            <person name="Singh J."/>
            <person name="Voisey C."/>
        </authorList>
    </citation>
    <scope>NUCLEOTIDE SEQUENCE [LARGE SCALE GENOMIC DNA]</scope>
    <source>
        <strain evidence="7 8">AGR01</strain>
    </source>
</reference>
<keyword evidence="8" id="KW-1185">Reference proteome</keyword>
<keyword evidence="3" id="KW-0274">FAD</keyword>
<dbReference type="InterPro" id="IPR036318">
    <property type="entry name" value="FAD-bd_PCMH-like_sf"/>
</dbReference>
<gene>
    <name evidence="7" type="ORF">GRF29_216g616578</name>
</gene>
<feature type="domain" description="FAD-binding PCMH-type" evidence="6">
    <location>
        <begin position="54"/>
        <end position="230"/>
    </location>
</feature>
<dbReference type="InterPro" id="IPR016166">
    <property type="entry name" value="FAD-bd_PCMH"/>
</dbReference>
<evidence type="ECO:0000256" key="3">
    <source>
        <dbReference type="ARBA" id="ARBA00022827"/>
    </source>
</evidence>
<keyword evidence="4" id="KW-0560">Oxidoreductase</keyword>
<dbReference type="EMBL" id="WVTA01000018">
    <property type="protein sequence ID" value="KAK3197567.1"/>
    <property type="molecule type" value="Genomic_DNA"/>
</dbReference>
<dbReference type="Pfam" id="PF01565">
    <property type="entry name" value="FAD_binding_4"/>
    <property type="match status" value="1"/>
</dbReference>
<dbReference type="PANTHER" id="PTHR42973:SF53">
    <property type="entry name" value="FAD-BINDING PCMH-TYPE DOMAIN-CONTAINING PROTEIN-RELATED"/>
    <property type="match status" value="1"/>
</dbReference>
<dbReference type="AlphaFoldDB" id="A0AAN6LQU2"/>
<dbReference type="PROSITE" id="PS51387">
    <property type="entry name" value="FAD_PCMH"/>
    <property type="match status" value="1"/>
</dbReference>
<dbReference type="InterPro" id="IPR016169">
    <property type="entry name" value="FAD-bd_PCMH_sub2"/>
</dbReference>
<evidence type="ECO:0000259" key="6">
    <source>
        <dbReference type="PROSITE" id="PS51387"/>
    </source>
</evidence>
<protein>
    <recommendedName>
        <fullName evidence="6">FAD-binding PCMH-type domain-containing protein</fullName>
    </recommendedName>
</protein>
<dbReference type="InterPro" id="IPR006094">
    <property type="entry name" value="Oxid_FAD_bind_N"/>
</dbReference>
<proteinExistence type="inferred from homology"/>
<dbReference type="InterPro" id="IPR050416">
    <property type="entry name" value="FAD-linked_Oxidoreductase"/>
</dbReference>
<evidence type="ECO:0000256" key="5">
    <source>
        <dbReference type="SAM" id="SignalP"/>
    </source>
</evidence>
<dbReference type="SUPFAM" id="SSF56176">
    <property type="entry name" value="FAD-binding/transporter-associated domain-like"/>
    <property type="match status" value="1"/>
</dbReference>
<evidence type="ECO:0000313" key="8">
    <source>
        <dbReference type="Proteomes" id="UP001280581"/>
    </source>
</evidence>
<evidence type="ECO:0000256" key="4">
    <source>
        <dbReference type="ARBA" id="ARBA00023002"/>
    </source>
</evidence>
<organism evidence="7 8">
    <name type="scientific">Pseudopithomyces chartarum</name>
    <dbReference type="NCBI Taxonomy" id="1892770"/>
    <lineage>
        <taxon>Eukaryota</taxon>
        <taxon>Fungi</taxon>
        <taxon>Dikarya</taxon>
        <taxon>Ascomycota</taxon>
        <taxon>Pezizomycotina</taxon>
        <taxon>Dothideomycetes</taxon>
        <taxon>Pleosporomycetidae</taxon>
        <taxon>Pleosporales</taxon>
        <taxon>Massarineae</taxon>
        <taxon>Didymosphaeriaceae</taxon>
        <taxon>Pseudopithomyces</taxon>
    </lineage>
</organism>
<evidence type="ECO:0000256" key="2">
    <source>
        <dbReference type="ARBA" id="ARBA00022630"/>
    </source>
</evidence>
<comment type="similarity">
    <text evidence="1">Belongs to the oxygen-dependent FAD-linked oxidoreductase family.</text>
</comment>
<dbReference type="PANTHER" id="PTHR42973">
    <property type="entry name" value="BINDING OXIDOREDUCTASE, PUTATIVE (AFU_ORTHOLOGUE AFUA_1G17690)-RELATED"/>
    <property type="match status" value="1"/>
</dbReference>
<accession>A0AAN6LQU2</accession>
<dbReference type="GO" id="GO:0071949">
    <property type="term" value="F:FAD binding"/>
    <property type="evidence" value="ECO:0007669"/>
    <property type="project" value="InterPro"/>
</dbReference>
<dbReference type="Gene3D" id="3.30.465.10">
    <property type="match status" value="1"/>
</dbReference>
<keyword evidence="2" id="KW-0285">Flavoprotein</keyword>
<dbReference type="Proteomes" id="UP001280581">
    <property type="component" value="Unassembled WGS sequence"/>
</dbReference>
<evidence type="ECO:0000256" key="1">
    <source>
        <dbReference type="ARBA" id="ARBA00005466"/>
    </source>
</evidence>
<dbReference type="GO" id="GO:0016491">
    <property type="term" value="F:oxidoreductase activity"/>
    <property type="evidence" value="ECO:0007669"/>
    <property type="project" value="UniProtKB-KW"/>
</dbReference>
<comment type="caution">
    <text evidence="7">The sequence shown here is derived from an EMBL/GenBank/DDBJ whole genome shotgun (WGS) entry which is preliminary data.</text>
</comment>
<feature type="chain" id="PRO_5042822793" description="FAD-binding PCMH-type domain-containing protein" evidence="5">
    <location>
        <begin position="18"/>
        <end position="523"/>
    </location>
</feature>
<sequence length="523" mass="56249">MLRGAVAVILGLPVALAQNSTCCQALQDAGLSHVLYPNSTAYENRTESYWSVSAQLTPHCIVQPTCKSDVVKVVNTLVKGESCSATKFAVRGGGHTVWAGSNNINNGVTVDLGLMAEVTLDKNGSTASIGPGARWMHVYGALDPEGWTVPGGRAGSVGVSGFLTGGGNSFFSARRGFACDNVKNFELVTADGEVVNANEQENPDLWQALKGGSAGNFGIVTRYDMFAFEAGNLWGGTATYNKSTTAQHIAAYVKWTDNVNNYPAGSSIIFWSYVPAMKDIVILAAYDDTEGNEAPAGFDDFMAIPRIADTLRIDSHKALTDELEQATGYRDIWFTMTFANDPKIFTKIVELNEEFVNEWKVNNDPDFINQCMFQSIPTIFSKHSVEKGGNVMGLDKLDQNVIMLLFNIAVKTPEEEAAARPLVRSYGEQMQAFAAAKGGLISWQFMNYADAYQDPLASYGADNVEKIRAAAKKFDPKGIFQTKAPGGFKITRAGTKAGSGVVEAALYGSMNEGPKTVANLSDA</sequence>
<evidence type="ECO:0000313" key="7">
    <source>
        <dbReference type="EMBL" id="KAK3197567.1"/>
    </source>
</evidence>
<name>A0AAN6LQU2_9PLEO</name>